<dbReference type="PATRIC" id="fig|411473.3.peg.2141"/>
<dbReference type="Gene3D" id="2.40.50.140">
    <property type="entry name" value="Nucleic acid-binding proteins"/>
    <property type="match status" value="2"/>
</dbReference>
<keyword evidence="6" id="KW-1185">Reference proteome</keyword>
<dbReference type="GO" id="GO:0006412">
    <property type="term" value="P:translation"/>
    <property type="evidence" value="ECO:0007669"/>
    <property type="project" value="TreeGrafter"/>
</dbReference>
<dbReference type="GO" id="GO:0003735">
    <property type="term" value="F:structural constituent of ribosome"/>
    <property type="evidence" value="ECO:0007669"/>
    <property type="project" value="TreeGrafter"/>
</dbReference>
<comment type="similarity">
    <text evidence="1">Belongs to the bacterial ribosomal protein bS1 family.</text>
</comment>
<evidence type="ECO:0000259" key="4">
    <source>
        <dbReference type="PROSITE" id="PS50126"/>
    </source>
</evidence>
<feature type="domain" description="S1 motif" evidence="4">
    <location>
        <begin position="245"/>
        <end position="271"/>
    </location>
</feature>
<evidence type="ECO:0000256" key="2">
    <source>
        <dbReference type="ARBA" id="ARBA00022980"/>
    </source>
</evidence>
<proteinExistence type="inferred from homology"/>
<reference evidence="5 6" key="1">
    <citation type="submission" date="2013-07" db="EMBL/GenBank/DDBJ databases">
        <authorList>
            <person name="Weinstock G."/>
            <person name="Sodergren E."/>
            <person name="Wylie T."/>
            <person name="Fulton L."/>
            <person name="Fulton R."/>
            <person name="Fronick C."/>
            <person name="O'Laughlin M."/>
            <person name="Godfrey J."/>
            <person name="Miner T."/>
            <person name="Herter B."/>
            <person name="Appelbaum E."/>
            <person name="Cordes M."/>
            <person name="Lek S."/>
            <person name="Wollam A."/>
            <person name="Pepin K.H."/>
            <person name="Palsikar V.B."/>
            <person name="Mitreva M."/>
            <person name="Wilson R.K."/>
        </authorList>
    </citation>
    <scope>NUCLEOTIDE SEQUENCE [LARGE SCALE GENOMIC DNA]</scope>
    <source>
        <strain evidence="5 6">ATCC 27760</strain>
    </source>
</reference>
<comment type="caution">
    <text evidence="5">The sequence shown here is derived from an EMBL/GenBank/DDBJ whole genome shotgun (WGS) entry which is preliminary data.</text>
</comment>
<feature type="domain" description="S1 motif" evidence="4">
    <location>
        <begin position="162"/>
        <end position="229"/>
    </location>
</feature>
<dbReference type="EMBL" id="AWVF01000310">
    <property type="protein sequence ID" value="ERJ91454.1"/>
    <property type="molecule type" value="Genomic_DNA"/>
</dbReference>
<evidence type="ECO:0000313" key="5">
    <source>
        <dbReference type="EMBL" id="ERJ91454.1"/>
    </source>
</evidence>
<dbReference type="SUPFAM" id="SSF50249">
    <property type="entry name" value="Nucleic acid-binding proteins"/>
    <property type="match status" value="2"/>
</dbReference>
<dbReference type="InterPro" id="IPR003029">
    <property type="entry name" value="S1_domain"/>
</dbReference>
<dbReference type="Proteomes" id="UP000016662">
    <property type="component" value="Unassembled WGS sequence"/>
</dbReference>
<dbReference type="AlphaFoldDB" id="U2LPP1"/>
<dbReference type="eggNOG" id="COG0539">
    <property type="taxonomic scope" value="Bacteria"/>
</dbReference>
<evidence type="ECO:0000256" key="3">
    <source>
        <dbReference type="ARBA" id="ARBA00023274"/>
    </source>
</evidence>
<dbReference type="PANTHER" id="PTHR10724">
    <property type="entry name" value="30S RIBOSOMAL PROTEIN S1"/>
    <property type="match status" value="1"/>
</dbReference>
<dbReference type="GO" id="GO:0022627">
    <property type="term" value="C:cytosolic small ribosomal subunit"/>
    <property type="evidence" value="ECO:0007669"/>
    <property type="project" value="TreeGrafter"/>
</dbReference>
<dbReference type="STRING" id="411473.RUMCAL_02563"/>
<dbReference type="PROSITE" id="PS50126">
    <property type="entry name" value="S1"/>
    <property type="match status" value="2"/>
</dbReference>
<organism evidence="5 6">
    <name type="scientific">Ruminococcus callidus ATCC 27760</name>
    <dbReference type="NCBI Taxonomy" id="411473"/>
    <lineage>
        <taxon>Bacteria</taxon>
        <taxon>Bacillati</taxon>
        <taxon>Bacillota</taxon>
        <taxon>Clostridia</taxon>
        <taxon>Eubacteriales</taxon>
        <taxon>Oscillospiraceae</taxon>
        <taxon>Ruminococcus</taxon>
    </lineage>
</organism>
<dbReference type="InterPro" id="IPR050437">
    <property type="entry name" value="Ribos_protein_bS1-like"/>
</dbReference>
<name>U2LPP1_9FIRM</name>
<evidence type="ECO:0000313" key="6">
    <source>
        <dbReference type="Proteomes" id="UP000016662"/>
    </source>
</evidence>
<dbReference type="PANTHER" id="PTHR10724:SF7">
    <property type="entry name" value="SMALL RIBOSOMAL SUBUNIT PROTEIN BS1C"/>
    <property type="match status" value="1"/>
</dbReference>
<dbReference type="HOGENOM" id="CLU_077628_0_0_9"/>
<keyword evidence="2" id="KW-0689">Ribosomal protein</keyword>
<evidence type="ECO:0000256" key="1">
    <source>
        <dbReference type="ARBA" id="ARBA00006767"/>
    </source>
</evidence>
<keyword evidence="3" id="KW-0687">Ribonucleoprotein</keyword>
<gene>
    <name evidence="5" type="ORF">RUMCAL_02563</name>
</gene>
<dbReference type="InterPro" id="IPR012340">
    <property type="entry name" value="NA-bd_OB-fold"/>
</dbReference>
<dbReference type="GO" id="GO:0003729">
    <property type="term" value="F:mRNA binding"/>
    <property type="evidence" value="ECO:0007669"/>
    <property type="project" value="TreeGrafter"/>
</dbReference>
<dbReference type="SMART" id="SM00316">
    <property type="entry name" value="S1"/>
    <property type="match status" value="2"/>
</dbReference>
<protein>
    <submittedName>
        <fullName evidence="5">S1 RNA binding domain protein</fullName>
    </submittedName>
</protein>
<sequence length="350" mass="39031">MLSAYFRLLIHTLEQHQRTAALRCRNTILSGNCQEVKMQYLPEGSRLHTPENQAALRSVASMERAMHAGTILEARAVLCDSGHNLTVQLPCMRGWIPREEGAMGITDGTTKDIALIARAGKPVCFRILRISQDETGAPVAILSRRAVQEECWEQYLSRRRVGDILPATVTHLEKFGAFVDIGCGIPSLLPIDTISVSRISHPRDRFVIGQKIRAVVRQTEPHRIHLTHRELLGTWEENAAAFSAGQTVAGIIRSVESYGVFVELAPNLAGLAEPCEDAVAGQCASVYIKAILPEKMKVKLILIDTFAQTDPPQPPRYFVPESQTHLDYWRYTPDSSPRIIETDFRFPNSI</sequence>
<accession>U2LPP1</accession>
<dbReference type="Pfam" id="PF00575">
    <property type="entry name" value="S1"/>
    <property type="match status" value="1"/>
</dbReference>